<keyword evidence="4" id="KW-0032">Aminotransferase</keyword>
<reference evidence="4 5" key="1">
    <citation type="submission" date="2024-08" db="EMBL/GenBank/DDBJ databases">
        <title>Whole-genome sequencing of halo(alkali)philic microorganisms from hypersaline lakes.</title>
        <authorList>
            <person name="Sorokin D.Y."/>
            <person name="Merkel A.Y."/>
            <person name="Messina E."/>
            <person name="Yakimov M."/>
        </authorList>
    </citation>
    <scope>NUCLEOTIDE SEQUENCE [LARGE SCALE GENOMIC DNA]</scope>
    <source>
        <strain evidence="4 5">Cl-TMA</strain>
    </source>
</reference>
<dbReference type="GO" id="GO:0008483">
    <property type="term" value="F:transaminase activity"/>
    <property type="evidence" value="ECO:0007669"/>
    <property type="project" value="UniProtKB-KW"/>
</dbReference>
<dbReference type="InterPro" id="IPR000653">
    <property type="entry name" value="DegT/StrS_aminotransferase"/>
</dbReference>
<evidence type="ECO:0000313" key="5">
    <source>
        <dbReference type="Proteomes" id="UP001575181"/>
    </source>
</evidence>
<comment type="caution">
    <text evidence="4">The sequence shown here is derived from an EMBL/GenBank/DDBJ whole genome shotgun (WGS) entry which is preliminary data.</text>
</comment>
<evidence type="ECO:0000256" key="3">
    <source>
        <dbReference type="RuleBase" id="RU004508"/>
    </source>
</evidence>
<dbReference type="PANTHER" id="PTHR30244:SF9">
    <property type="entry name" value="PROTEIN RV3402C"/>
    <property type="match status" value="1"/>
</dbReference>
<accession>A0ABV4TUY1</accession>
<keyword evidence="1 3" id="KW-0663">Pyridoxal phosphate</keyword>
<dbReference type="InterPro" id="IPR015424">
    <property type="entry name" value="PyrdxlP-dep_Trfase"/>
</dbReference>
<gene>
    <name evidence="4" type="ORF">ACERLL_08060</name>
</gene>
<organism evidence="4 5">
    <name type="scientific">Thiohalorhabdus methylotrophus</name>
    <dbReference type="NCBI Taxonomy" id="3242694"/>
    <lineage>
        <taxon>Bacteria</taxon>
        <taxon>Pseudomonadati</taxon>
        <taxon>Pseudomonadota</taxon>
        <taxon>Gammaproteobacteria</taxon>
        <taxon>Thiohalorhabdales</taxon>
        <taxon>Thiohalorhabdaceae</taxon>
        <taxon>Thiohalorhabdus</taxon>
    </lineage>
</organism>
<dbReference type="CDD" id="cd00616">
    <property type="entry name" value="AHBA_syn"/>
    <property type="match status" value="1"/>
</dbReference>
<dbReference type="InterPro" id="IPR015421">
    <property type="entry name" value="PyrdxlP-dep_Trfase_major"/>
</dbReference>
<proteinExistence type="inferred from homology"/>
<keyword evidence="5" id="KW-1185">Reference proteome</keyword>
<dbReference type="RefSeq" id="WP_373655564.1">
    <property type="nucleotide sequence ID" value="NZ_JBGUAW010000005.1"/>
</dbReference>
<dbReference type="Pfam" id="PF01041">
    <property type="entry name" value="DegT_DnrJ_EryC1"/>
    <property type="match status" value="1"/>
</dbReference>
<evidence type="ECO:0000313" key="4">
    <source>
        <dbReference type="EMBL" id="MFA9460777.1"/>
    </source>
</evidence>
<sequence length="361" mass="39411">MNAVGSPYLPDPEKFHGYLNRIYETGRLSNNGPLVRELEERLQDFLGIRNLLLVANGTLALQVALKALNVRHEAVTTPFTFIATSAALCNEGVTPRFADIDPESLNLSPERIRGHAGPGTSALVPVHVYGNPCDVEEIERIAANRDLAVIYDAAHAFGIDYDGNSILRWGDASVLSFHATKLFHTGEGGGIVFWDDQALERARSLINFGLDPGNGEIKEIGLNAKMSELHAAMGLAVLEDLPDILAARKEVLETYERELQGWVEFQEWGPKASKNGAYAPILLSDVSERKRVEKYLSGNGIACRPYFSPALHETSPLRTGTDLPNATAQAGRALCLPISPGLSRTRVKSICDRIKTVLSNE</sequence>
<dbReference type="EMBL" id="JBGUAW010000005">
    <property type="protein sequence ID" value="MFA9460777.1"/>
    <property type="molecule type" value="Genomic_DNA"/>
</dbReference>
<dbReference type="Gene3D" id="3.40.640.10">
    <property type="entry name" value="Type I PLP-dependent aspartate aminotransferase-like (Major domain)"/>
    <property type="match status" value="1"/>
</dbReference>
<protein>
    <submittedName>
        <fullName evidence="4">DegT/DnrJ/EryC1/StrS family aminotransferase</fullName>
    </submittedName>
</protein>
<name>A0ABV4TUY1_9GAMM</name>
<dbReference type="PIRSF" id="PIRSF000390">
    <property type="entry name" value="PLP_StrS"/>
    <property type="match status" value="1"/>
</dbReference>
<dbReference type="PANTHER" id="PTHR30244">
    <property type="entry name" value="TRANSAMINASE"/>
    <property type="match status" value="1"/>
</dbReference>
<evidence type="ECO:0000256" key="1">
    <source>
        <dbReference type="ARBA" id="ARBA00022898"/>
    </source>
</evidence>
<evidence type="ECO:0000256" key="2">
    <source>
        <dbReference type="ARBA" id="ARBA00037999"/>
    </source>
</evidence>
<dbReference type="SUPFAM" id="SSF53383">
    <property type="entry name" value="PLP-dependent transferases"/>
    <property type="match status" value="1"/>
</dbReference>
<keyword evidence="4" id="KW-0808">Transferase</keyword>
<dbReference type="Proteomes" id="UP001575181">
    <property type="component" value="Unassembled WGS sequence"/>
</dbReference>
<comment type="similarity">
    <text evidence="2 3">Belongs to the DegT/DnrJ/EryC1 family.</text>
</comment>